<dbReference type="GO" id="GO:0042781">
    <property type="term" value="F:3'-tRNA processing endoribonuclease activity"/>
    <property type="evidence" value="ECO:0007669"/>
    <property type="project" value="TreeGrafter"/>
</dbReference>
<organism evidence="3 4">
    <name type="scientific">Planococcus glaciei</name>
    <dbReference type="NCBI Taxonomy" id="459472"/>
    <lineage>
        <taxon>Bacteria</taxon>
        <taxon>Bacillati</taxon>
        <taxon>Bacillota</taxon>
        <taxon>Bacilli</taxon>
        <taxon>Bacillales</taxon>
        <taxon>Caryophanaceae</taxon>
        <taxon>Planococcus</taxon>
    </lineage>
</organism>
<evidence type="ECO:0000313" key="3">
    <source>
        <dbReference type="EMBL" id="QKX50657.1"/>
    </source>
</evidence>
<dbReference type="PANTHER" id="PTHR46018:SF4">
    <property type="entry name" value="METALLO-HYDROLASE YHFI-RELATED"/>
    <property type="match status" value="1"/>
</dbReference>
<sequence>MRITTIGIWGGYPNKNEATSSFLLEHEGFRCLVDCGSGVLAAVQNYTELRHLDAAVISHYHPDHVADIGVLQHAAMVGMQLKEWETPFPIYGHDRDSAMFESLSYKGVTEGRPIDVSRDMQIGPWHVSFCETIHPVYCLALKFTADGKSVVFTADTEWTDELVLFSKDAQLLVSEANLYEKYVGIIKGHMSGSQAGQLAAQAGAKELWLTHLPQYGDIEEILEAAQKTYGGNVQFAKIGQTVEI</sequence>
<accession>A0A7H8Q9K4</accession>
<name>A0A7H8Q9K4_9BACL</name>
<dbReference type="AlphaFoldDB" id="A0A7H8Q9K4"/>
<gene>
    <name evidence="3" type="ORF">HF394_08725</name>
</gene>
<reference evidence="4" key="1">
    <citation type="submission" date="2020-06" db="EMBL/GenBank/DDBJ databases">
        <title>Isolation of Planomicrobium glaciei.</title>
        <authorList>
            <person name="Malisova L."/>
            <person name="Safrankova R."/>
            <person name="Jakubu V."/>
            <person name="Spanelova P."/>
        </authorList>
    </citation>
    <scope>NUCLEOTIDE SEQUENCE [LARGE SCALE GENOMIC DNA]</scope>
    <source>
        <strain evidence="4">NRL-ATB46093</strain>
    </source>
</reference>
<keyword evidence="1" id="KW-0862">Zinc</keyword>
<dbReference type="SUPFAM" id="SSF56281">
    <property type="entry name" value="Metallo-hydrolase/oxidoreductase"/>
    <property type="match status" value="1"/>
</dbReference>
<feature type="domain" description="Metallo-beta-lactamase" evidence="2">
    <location>
        <begin position="18"/>
        <end position="189"/>
    </location>
</feature>
<keyword evidence="3" id="KW-0378">Hydrolase</keyword>
<dbReference type="InterPro" id="IPR036866">
    <property type="entry name" value="RibonucZ/Hydroxyglut_hydro"/>
</dbReference>
<dbReference type="Proteomes" id="UP000509222">
    <property type="component" value="Chromosome"/>
</dbReference>
<proteinExistence type="predicted"/>
<dbReference type="PANTHER" id="PTHR46018">
    <property type="entry name" value="ZINC PHOSPHODIESTERASE ELAC PROTEIN 1"/>
    <property type="match status" value="1"/>
</dbReference>
<dbReference type="CDD" id="cd07716">
    <property type="entry name" value="RNaseZ_short-form-like_MBL-fold"/>
    <property type="match status" value="1"/>
</dbReference>
<dbReference type="InterPro" id="IPR001279">
    <property type="entry name" value="Metallo-B-lactamas"/>
</dbReference>
<dbReference type="EMBL" id="CP051177">
    <property type="protein sequence ID" value="QKX50657.1"/>
    <property type="molecule type" value="Genomic_DNA"/>
</dbReference>
<evidence type="ECO:0000256" key="1">
    <source>
        <dbReference type="ARBA" id="ARBA00022833"/>
    </source>
</evidence>
<evidence type="ECO:0000259" key="2">
    <source>
        <dbReference type="SMART" id="SM00849"/>
    </source>
</evidence>
<keyword evidence="4" id="KW-1185">Reference proteome</keyword>
<dbReference type="RefSeq" id="WP_176294410.1">
    <property type="nucleotide sequence ID" value="NZ_CP051177.1"/>
</dbReference>
<evidence type="ECO:0000313" key="4">
    <source>
        <dbReference type="Proteomes" id="UP000509222"/>
    </source>
</evidence>
<dbReference type="Pfam" id="PF12706">
    <property type="entry name" value="Lactamase_B_2"/>
    <property type="match status" value="1"/>
</dbReference>
<protein>
    <submittedName>
        <fullName evidence="3">MBL fold metallo-hydrolase</fullName>
    </submittedName>
</protein>
<dbReference type="SMART" id="SM00849">
    <property type="entry name" value="Lactamase_B"/>
    <property type="match status" value="1"/>
</dbReference>
<dbReference type="Gene3D" id="3.60.15.10">
    <property type="entry name" value="Ribonuclease Z/Hydroxyacylglutathione hydrolase-like"/>
    <property type="match status" value="1"/>
</dbReference>